<feature type="region of interest" description="Disordered" evidence="2">
    <location>
        <begin position="422"/>
        <end position="452"/>
    </location>
</feature>
<accession>A0A1E7FG68</accession>
<feature type="coiled-coil region" evidence="1">
    <location>
        <begin position="554"/>
        <end position="588"/>
    </location>
</feature>
<dbReference type="InterPro" id="IPR045055">
    <property type="entry name" value="DNA2/NAM7-like"/>
</dbReference>
<dbReference type="InterPro" id="IPR041679">
    <property type="entry name" value="DNA2/NAM7-like_C"/>
</dbReference>
<dbReference type="Proteomes" id="UP000095751">
    <property type="component" value="Unassembled WGS sequence"/>
</dbReference>
<dbReference type="EMBL" id="KV784357">
    <property type="protein sequence ID" value="OEU17171.1"/>
    <property type="molecule type" value="Genomic_DNA"/>
</dbReference>
<protein>
    <recommendedName>
        <fullName evidence="3">DNA2/NAM7 helicase-like C-terminal domain-containing protein</fullName>
    </recommendedName>
</protein>
<dbReference type="PANTHER" id="PTHR10887">
    <property type="entry name" value="DNA2/NAM7 HELICASE FAMILY"/>
    <property type="match status" value="1"/>
</dbReference>
<evidence type="ECO:0000256" key="1">
    <source>
        <dbReference type="SAM" id="Coils"/>
    </source>
</evidence>
<keyword evidence="1" id="KW-0175">Coiled coil</keyword>
<dbReference type="InterPro" id="IPR027417">
    <property type="entry name" value="P-loop_NTPase"/>
</dbReference>
<feature type="compositionally biased region" description="Acidic residues" evidence="2">
    <location>
        <begin position="1499"/>
        <end position="1514"/>
    </location>
</feature>
<name>A0A1E7FG68_9STRA</name>
<dbReference type="PANTHER" id="PTHR10887:SF495">
    <property type="entry name" value="HELICASE SENATAXIN ISOFORM X1-RELATED"/>
    <property type="match status" value="1"/>
</dbReference>
<evidence type="ECO:0000256" key="2">
    <source>
        <dbReference type="SAM" id="MobiDB-lite"/>
    </source>
</evidence>
<evidence type="ECO:0000259" key="3">
    <source>
        <dbReference type="Pfam" id="PF13087"/>
    </source>
</evidence>
<dbReference type="InParanoid" id="A0A1E7FG68"/>
<keyword evidence="5" id="KW-1185">Reference proteome</keyword>
<organism evidence="4 5">
    <name type="scientific">Fragilariopsis cylindrus CCMP1102</name>
    <dbReference type="NCBI Taxonomy" id="635003"/>
    <lineage>
        <taxon>Eukaryota</taxon>
        <taxon>Sar</taxon>
        <taxon>Stramenopiles</taxon>
        <taxon>Ochrophyta</taxon>
        <taxon>Bacillariophyta</taxon>
        <taxon>Bacillariophyceae</taxon>
        <taxon>Bacillariophycidae</taxon>
        <taxon>Bacillariales</taxon>
        <taxon>Bacillariaceae</taxon>
        <taxon>Fragilariopsis</taxon>
    </lineage>
</organism>
<dbReference type="Gene3D" id="3.40.50.300">
    <property type="entry name" value="P-loop containing nucleotide triphosphate hydrolases"/>
    <property type="match status" value="3"/>
</dbReference>
<feature type="region of interest" description="Disordered" evidence="2">
    <location>
        <begin position="1412"/>
        <end position="1541"/>
    </location>
</feature>
<dbReference type="InterPro" id="IPR047187">
    <property type="entry name" value="SF1_C_Upf1"/>
</dbReference>
<feature type="domain" description="DNA2/NAM7 helicase-like C-terminal" evidence="3">
    <location>
        <begin position="956"/>
        <end position="1140"/>
    </location>
</feature>
<dbReference type="CDD" id="cd18808">
    <property type="entry name" value="SF1_C_Upf1"/>
    <property type="match status" value="1"/>
</dbReference>
<dbReference type="Pfam" id="PF13087">
    <property type="entry name" value="AAA_12"/>
    <property type="match status" value="1"/>
</dbReference>
<feature type="compositionally biased region" description="Polar residues" evidence="2">
    <location>
        <begin position="1467"/>
        <end position="1479"/>
    </location>
</feature>
<dbReference type="KEGG" id="fcy:FRACYDRAFT_275020"/>
<gene>
    <name evidence="4" type="ORF">FRACYDRAFT_275020</name>
</gene>
<dbReference type="SUPFAM" id="SSF52540">
    <property type="entry name" value="P-loop containing nucleoside triphosphate hydrolases"/>
    <property type="match status" value="1"/>
</dbReference>
<sequence length="1541" mass="172835">MMASESWWPSWPNAKLWTAHEMESVEEEKVQKKRLAAILRFVASMQQDLCPTPKFVRPCCDDNEPNDFFQYETNNEDGGVEIIFCANDFKKLIGLDDVDGGRNENEKGLWLRLTRLGPSSGVQQPNCNSPALEQYLNAWLKESPQANSFEDLLTIHNIEDAPGIPSTISMRNHRQIKGFLCRYKTYLQMKLYQKTLEPIYNSLFEWNQKQHEKNEELVWGLGHARMRLPDGRLINGPILEVLVEVELASDGAILIRPREHTGVTLNREVVAALVTSGSDAAAHHSVSVVSQLHRTVGDMEASIICPGQPITYVPFLKRIAVELCPCGSFHATNKPRIISDSSKLAVSEAWCLYARSKPSSVAARDCNLLADRISLSKESLPLATWSLTHGPSKLREKVDYRKEVKTGGVTMWIQNNFLSGATNAGGTEKEGGKKGSTNVEGNKSNKPIFPLPTSESQDRIADLLLRQNYPGTGKTHVIANIVSAYLCEGKRVLVTSKNANALSVLRKRLPQSLQELCVDVSMSEVAGMRQLQQTVEKLAIRVSVASADIETEKCSLLQQSIDNLDTKLQDIDEKMSSQSERVRKLLQEPRGMNLIEKGSNLIIAGPWLAETLPKMSLDDLKSLSDKLKTLDLETDDYVLSVTGFHSPPSNGLISLAFAKSGSALSSFTQGTMSALASLPVVGALMDARLRHLNEELEKINVNGSRPESKDDWKTVAKALVHSLSVHTFEETTWLSLVKQKKWPSLSFRDQKIVKETIELLELAVEVKDLHVILDAENEVKAIAECRKLDEIRTKLISKKKHQSEELADAAVVSNLSRNFPPDAQSALIKFSQIAGAAKFSKSAKPSKMSQRQRRRRQEYLDAFDRCCRFIPCWILTTSQISDYLPPECLFDLVVIDESSQSDITALPGMMRGKQWLIVGDGKQVSPTEAFVSEENIESLRATLPHSPLEDALLPGRSFFDLCAQAFPNGRVVLHEHFRCAPEIIEYSNKQFYDGRLVPLRLPTKSERFVPSLMDVKVVGGKKVGKVNEKEADMIVAMIKESIMEMSESNSRPRSIGVISLIGDEQSRLIRGRLLDACGPEVLTRHDVLIGDPPQFQGAERDIIFLSMVCSRGSCPTQNQQFHWQRTNVALSRARDRIVLVRSIDLRDISSFDDVKISVIEFFMASNMSTKSHDGAIRGIQNGGVLKTILQKRLQSKGYKVFDMGVIWKNGICVENEDTRVAIMVDCEESQESQWLHSYSQQKAIERVGWKCLRVDALSILVDYRTVFNDLIRFLAAHGVDEPEIQSDGVDLTVSKKAKQKKAEVIQIEDEAMTVMAVSSEEEEMTAIDCELDDTRSDKTKSTIDFSRDETIEATSFGEVVNLDFLRVRSDSLNPDDEFTDEFSDDRKKEAVQVGGLEKGACTDEAIDIEKLDELNESEDTTSVDNDNGRGISLGRKQKKRRKIGRPEIDNDEESIAVEKLVGKTHIDNSNSGSESPTNPQKRRKIDKYSQDGRWHPDKDDVEYLDEDDDWYDTDSDIRNRKNEEEESCNEEMTTIEKPKSK</sequence>
<feature type="compositionally biased region" description="Basic and acidic residues" evidence="2">
    <location>
        <begin position="1486"/>
        <end position="1498"/>
    </location>
</feature>
<proteinExistence type="predicted"/>
<dbReference type="OrthoDB" id="306218at2759"/>
<evidence type="ECO:0000313" key="4">
    <source>
        <dbReference type="EMBL" id="OEU17171.1"/>
    </source>
</evidence>
<reference evidence="4 5" key="1">
    <citation type="submission" date="2016-09" db="EMBL/GenBank/DDBJ databases">
        <title>Extensive genetic diversity and differential bi-allelic expression allows diatom success in the polar Southern Ocean.</title>
        <authorList>
            <consortium name="DOE Joint Genome Institute"/>
            <person name="Mock T."/>
            <person name="Otillar R.P."/>
            <person name="Strauss J."/>
            <person name="Dupont C."/>
            <person name="Frickenhaus S."/>
            <person name="Maumus F."/>
            <person name="Mcmullan M."/>
            <person name="Sanges R."/>
            <person name="Schmutz J."/>
            <person name="Toseland A."/>
            <person name="Valas R."/>
            <person name="Veluchamy A."/>
            <person name="Ward B.J."/>
            <person name="Allen A."/>
            <person name="Barry K."/>
            <person name="Falciatore A."/>
            <person name="Ferrante M."/>
            <person name="Fortunato A.E."/>
            <person name="Gloeckner G."/>
            <person name="Gruber A."/>
            <person name="Hipkin R."/>
            <person name="Janech M."/>
            <person name="Kroth P."/>
            <person name="Leese F."/>
            <person name="Lindquist E."/>
            <person name="Lyon B.R."/>
            <person name="Martin J."/>
            <person name="Mayer C."/>
            <person name="Parker M."/>
            <person name="Quesneville H."/>
            <person name="Raymond J."/>
            <person name="Uhlig C."/>
            <person name="Valentin K.U."/>
            <person name="Worden A.Z."/>
            <person name="Armbrust E.V."/>
            <person name="Bowler C."/>
            <person name="Green B."/>
            <person name="Moulton V."/>
            <person name="Van Oosterhout C."/>
            <person name="Grigoriev I."/>
        </authorList>
    </citation>
    <scope>NUCLEOTIDE SEQUENCE [LARGE SCALE GENOMIC DNA]</scope>
    <source>
        <strain evidence="4 5">CCMP1102</strain>
    </source>
</reference>
<evidence type="ECO:0000313" key="5">
    <source>
        <dbReference type="Proteomes" id="UP000095751"/>
    </source>
</evidence>